<dbReference type="Proteomes" id="UP001054945">
    <property type="component" value="Unassembled WGS sequence"/>
</dbReference>
<evidence type="ECO:0000313" key="2">
    <source>
        <dbReference type="Proteomes" id="UP001054945"/>
    </source>
</evidence>
<reference evidence="1 2" key="1">
    <citation type="submission" date="2021-06" db="EMBL/GenBank/DDBJ databases">
        <title>Caerostris extrusa draft genome.</title>
        <authorList>
            <person name="Kono N."/>
            <person name="Arakawa K."/>
        </authorList>
    </citation>
    <scope>NUCLEOTIDE SEQUENCE [LARGE SCALE GENOMIC DNA]</scope>
</reference>
<gene>
    <name evidence="1" type="ORF">CEXT_740681</name>
</gene>
<comment type="caution">
    <text evidence="1">The sequence shown here is derived from an EMBL/GenBank/DDBJ whole genome shotgun (WGS) entry which is preliminary data.</text>
</comment>
<evidence type="ECO:0008006" key="3">
    <source>
        <dbReference type="Google" id="ProtNLM"/>
    </source>
</evidence>
<proteinExistence type="predicted"/>
<name>A0AAV4V7J6_CAEEX</name>
<keyword evidence="2" id="KW-1185">Reference proteome</keyword>
<evidence type="ECO:0000313" key="1">
    <source>
        <dbReference type="EMBL" id="GIY65659.1"/>
    </source>
</evidence>
<protein>
    <recommendedName>
        <fullName evidence="3">Secreted protein</fullName>
    </recommendedName>
</protein>
<sequence length="134" mass="15483">MQIPFFPLAVALFMATENGLQNSRLTKKGDLRALTSYMWQKAAFTFCLAIGFRVNGSYSEGNTQVRNAFFIKTLFLFARRRKVFLILREGMAEKVLCYSIKEGSGVWRYEICEYCLRGSVLFRVRGFFIVKGFI</sequence>
<accession>A0AAV4V7J6</accession>
<dbReference type="AlphaFoldDB" id="A0AAV4V7J6"/>
<organism evidence="1 2">
    <name type="scientific">Caerostris extrusa</name>
    <name type="common">Bark spider</name>
    <name type="synonym">Caerostris bankana</name>
    <dbReference type="NCBI Taxonomy" id="172846"/>
    <lineage>
        <taxon>Eukaryota</taxon>
        <taxon>Metazoa</taxon>
        <taxon>Ecdysozoa</taxon>
        <taxon>Arthropoda</taxon>
        <taxon>Chelicerata</taxon>
        <taxon>Arachnida</taxon>
        <taxon>Araneae</taxon>
        <taxon>Araneomorphae</taxon>
        <taxon>Entelegynae</taxon>
        <taxon>Araneoidea</taxon>
        <taxon>Araneidae</taxon>
        <taxon>Caerostris</taxon>
    </lineage>
</organism>
<dbReference type="EMBL" id="BPLR01014015">
    <property type="protein sequence ID" value="GIY65659.1"/>
    <property type="molecule type" value="Genomic_DNA"/>
</dbReference>